<name>A0ABX1YDW7_9BACL</name>
<protein>
    <submittedName>
        <fullName evidence="1">Uncharacterized protein</fullName>
    </submittedName>
</protein>
<dbReference type="Proteomes" id="UP000596857">
    <property type="component" value="Unassembled WGS sequence"/>
</dbReference>
<dbReference type="EMBL" id="WHOB01000021">
    <property type="protein sequence ID" value="NOU79087.1"/>
    <property type="molecule type" value="Genomic_DNA"/>
</dbReference>
<evidence type="ECO:0000313" key="2">
    <source>
        <dbReference type="Proteomes" id="UP000596857"/>
    </source>
</evidence>
<dbReference type="RefSeq" id="WP_343049635.1">
    <property type="nucleotide sequence ID" value="NZ_WHOB01000021.1"/>
</dbReference>
<dbReference type="PANTHER" id="PTHR40616">
    <property type="entry name" value="LINALOOL DEHYDRATASE_ISOMERASE DOMAIN-CONTAINING PROTEIN"/>
    <property type="match status" value="1"/>
</dbReference>
<sequence>MTQAMINRLTEKQRHLVDQAMALMDSFYDAEMELLIDEEQSDRHNTRSSAHYALGLLIRSGEGDQERAAGLLNKVMDLQFNVPDEIYHGTFRVSPQAALPPAGNYNWKEFAPGFAYFLSETTDKIGKRLGAALSREISQVLPDCDELTVRGYLQSAVDEVLPPVWKSYDPNWREFIASTFAVILEEFADVLPAELVSRMDESMKRAVSASIDRRLSDAVPMNSNIELMHIFIVHYYGHRFAREDWIRHAGQEAAAFLAAYAEFGSIAEFNTTTYYGVDLTVLGLWRTYGCSAAFREIGKTLERGMWSNIALFYNPVLENLSGPFSRAYEMEMTGHSSIGVFLYLALGAGYEHLAAPNCETTHDPLIALAGAAIPAELLPQFVSFGGSRRVEKQFRELCERDKPGENRNLCTAAAWIEERRMIGAMSGSRNTNGQMHPATIHWMDTNWKDAAGSSRYYLRLIRREQGKSWNSHLRGMIFEAEVEKDLLTATVRLDTEVPIEVLFEITGPGLAAARITPERWTLPGLGCSVSAAAPSPSIQLDEQGEKLEIIYLHRPEDGVQEMAFTLRLDPASE</sequence>
<dbReference type="PANTHER" id="PTHR40616:SF1">
    <property type="entry name" value="LINALOOL DEHYDRATASE_ISOMERASE DOMAIN-CONTAINING PROTEIN"/>
    <property type="match status" value="1"/>
</dbReference>
<keyword evidence="2" id="KW-1185">Reference proteome</keyword>
<accession>A0ABX1YDW7</accession>
<gene>
    <name evidence="1" type="ORF">GC101_09350</name>
</gene>
<evidence type="ECO:0000313" key="1">
    <source>
        <dbReference type="EMBL" id="NOU79087.1"/>
    </source>
</evidence>
<proteinExistence type="predicted"/>
<reference evidence="1 2" key="1">
    <citation type="submission" date="2019-10" db="EMBL/GenBank/DDBJ databases">
        <title>Description of Paenibacillus terricola sp. nov.</title>
        <authorList>
            <person name="Carlier A."/>
            <person name="Qi S."/>
        </authorList>
    </citation>
    <scope>NUCLEOTIDE SEQUENCE [LARGE SCALE GENOMIC DNA]</scope>
    <source>
        <strain evidence="1 2">LMG 31459</strain>
    </source>
</reference>
<organism evidence="1 2">
    <name type="scientific">Paenibacillus phytohabitans</name>
    <dbReference type="NCBI Taxonomy" id="2654978"/>
    <lineage>
        <taxon>Bacteria</taxon>
        <taxon>Bacillati</taxon>
        <taxon>Bacillota</taxon>
        <taxon>Bacilli</taxon>
        <taxon>Bacillales</taxon>
        <taxon>Paenibacillaceae</taxon>
        <taxon>Paenibacillus</taxon>
    </lineage>
</organism>
<comment type="caution">
    <text evidence="1">The sequence shown here is derived from an EMBL/GenBank/DDBJ whole genome shotgun (WGS) entry which is preliminary data.</text>
</comment>